<protein>
    <submittedName>
        <fullName evidence="3">Uncharacterized protein</fullName>
    </submittedName>
</protein>
<evidence type="ECO:0000313" key="4">
    <source>
        <dbReference type="Proteomes" id="UP000813427"/>
    </source>
</evidence>
<dbReference type="OrthoDB" id="10417671at2759"/>
<dbReference type="EMBL" id="JAGPXF010000001">
    <property type="protein sequence ID" value="KAH7262774.1"/>
    <property type="molecule type" value="Genomic_DNA"/>
</dbReference>
<reference evidence="3" key="1">
    <citation type="journal article" date="2021" name="Nat. Commun.">
        <title>Genetic determinants of endophytism in the Arabidopsis root mycobiome.</title>
        <authorList>
            <person name="Mesny F."/>
            <person name="Miyauchi S."/>
            <person name="Thiergart T."/>
            <person name="Pickel B."/>
            <person name="Atanasova L."/>
            <person name="Karlsson M."/>
            <person name="Huettel B."/>
            <person name="Barry K.W."/>
            <person name="Haridas S."/>
            <person name="Chen C."/>
            <person name="Bauer D."/>
            <person name="Andreopoulos W."/>
            <person name="Pangilinan J."/>
            <person name="LaButti K."/>
            <person name="Riley R."/>
            <person name="Lipzen A."/>
            <person name="Clum A."/>
            <person name="Drula E."/>
            <person name="Henrissat B."/>
            <person name="Kohler A."/>
            <person name="Grigoriev I.V."/>
            <person name="Martin F.M."/>
            <person name="Hacquard S."/>
        </authorList>
    </citation>
    <scope>NUCLEOTIDE SEQUENCE</scope>
    <source>
        <strain evidence="3">MPI-SDFR-AT-0068</strain>
    </source>
</reference>
<evidence type="ECO:0000256" key="2">
    <source>
        <dbReference type="SAM" id="MobiDB-lite"/>
    </source>
</evidence>
<evidence type="ECO:0000313" key="3">
    <source>
        <dbReference type="EMBL" id="KAH7262774.1"/>
    </source>
</evidence>
<feature type="coiled-coil region" evidence="1">
    <location>
        <begin position="29"/>
        <end position="77"/>
    </location>
</feature>
<keyword evidence="1" id="KW-0175">Coiled coil</keyword>
<keyword evidence="4" id="KW-1185">Reference proteome</keyword>
<gene>
    <name evidence="3" type="ORF">BKA59DRAFT_505797</name>
</gene>
<feature type="region of interest" description="Disordered" evidence="2">
    <location>
        <begin position="199"/>
        <end position="224"/>
    </location>
</feature>
<feature type="compositionally biased region" description="Basic residues" evidence="2">
    <location>
        <begin position="1"/>
        <end position="15"/>
    </location>
</feature>
<organism evidence="3 4">
    <name type="scientific">Fusarium tricinctum</name>
    <dbReference type="NCBI Taxonomy" id="61284"/>
    <lineage>
        <taxon>Eukaryota</taxon>
        <taxon>Fungi</taxon>
        <taxon>Dikarya</taxon>
        <taxon>Ascomycota</taxon>
        <taxon>Pezizomycotina</taxon>
        <taxon>Sordariomycetes</taxon>
        <taxon>Hypocreomycetidae</taxon>
        <taxon>Hypocreales</taxon>
        <taxon>Nectriaceae</taxon>
        <taxon>Fusarium</taxon>
        <taxon>Fusarium tricinctum species complex</taxon>
    </lineage>
</organism>
<evidence type="ECO:0000256" key="1">
    <source>
        <dbReference type="SAM" id="Coils"/>
    </source>
</evidence>
<comment type="caution">
    <text evidence="3">The sequence shown here is derived from an EMBL/GenBank/DDBJ whole genome shotgun (WGS) entry which is preliminary data.</text>
</comment>
<proteinExistence type="predicted"/>
<feature type="region of interest" description="Disordered" evidence="2">
    <location>
        <begin position="1"/>
        <end position="29"/>
    </location>
</feature>
<accession>A0A8K0S5D8</accession>
<sequence>MGRACRSKKKSRKGSTCREHPLDPQLLENEMLRREEENIQAQLEAEQAHIDAHHARLEAFQARLEDIQARLAANGDESPPTPEIEEPIPCVHSSYEVEAFCPDVPSARRLFNTRLNSEHQERFYCFRSCGSAWGNVTSDEDILHMAHHLRMRTGCTGIYIRIDPVDDERFEVARKDCTVVRVTYSDSRAPDGKIVNIPGYQGPRHSLPHESTYNKAGCKRGSEI</sequence>
<name>A0A8K0S5D8_9HYPO</name>
<dbReference type="Proteomes" id="UP000813427">
    <property type="component" value="Unassembled WGS sequence"/>
</dbReference>
<dbReference type="AlphaFoldDB" id="A0A8K0S5D8"/>